<dbReference type="InterPro" id="IPR036264">
    <property type="entry name" value="Bact_exopeptidase_dim_dom"/>
</dbReference>
<dbReference type="PANTHER" id="PTHR43808">
    <property type="entry name" value="ACETYLORNITHINE DEACETYLASE"/>
    <property type="match status" value="1"/>
</dbReference>
<dbReference type="EMBL" id="JARVKF010000014">
    <property type="protein sequence ID" value="KAK9425549.1"/>
    <property type="molecule type" value="Genomic_DNA"/>
</dbReference>
<dbReference type="InterPro" id="IPR050072">
    <property type="entry name" value="Peptidase_M20A"/>
</dbReference>
<name>A0ABR2VGB6_9PEZI</name>
<keyword evidence="3" id="KW-0378">Hydrolase</keyword>
<dbReference type="Gene3D" id="3.30.70.360">
    <property type="match status" value="1"/>
</dbReference>
<dbReference type="Pfam" id="PF01546">
    <property type="entry name" value="Peptidase_M20"/>
    <property type="match status" value="1"/>
</dbReference>
<feature type="coiled-coil region" evidence="4">
    <location>
        <begin position="306"/>
        <end position="333"/>
    </location>
</feature>
<evidence type="ECO:0000313" key="6">
    <source>
        <dbReference type="EMBL" id="KAK9425549.1"/>
    </source>
</evidence>
<dbReference type="PANTHER" id="PTHR43808:SF32">
    <property type="entry name" value="ARGE_DAPE-RELATED DEACYLASE"/>
    <property type="match status" value="1"/>
</dbReference>
<dbReference type="InterPro" id="IPR002933">
    <property type="entry name" value="Peptidase_M20"/>
</dbReference>
<feature type="domain" description="Peptidase M20 dimerisation" evidence="5">
    <location>
        <begin position="192"/>
        <end position="320"/>
    </location>
</feature>
<comment type="caution">
    <text evidence="6">The sequence shown here is derived from an EMBL/GenBank/DDBJ whole genome shotgun (WGS) entry which is preliminary data.</text>
</comment>
<sequence>MAAKQSLIDALESGKEGQISLLQALVKAASPNPPGDTTAAASVLADYLTSKKIPYELITSKPGCVNLVSEFQGGKGSGPRVVLNGHIDVFPVGSDTSGWERDPWSGDRADGRIHGRGVVDMKSGMASLIIAYAHLYERREHLKGSIALCAVADEETGGKWGTKYLLQQDKARWGGDVMLTAEPTGRTIRFSEKGTLRLEGIVRTRGAHGAYLNLSKGAIRTAAAFLGEVIEAVESMDVNIPPDIARHLKDPKVLAAVDRAMGPGTSTIIARPTVNVGTIKGGIAVNVIPDTCEFTLDIRLPIGLKAEEVLELLESIISRYKEAKIEIKKQEAASNPSSFSSISHPMISILTENAEKIVLDYAPTLVPSMGATDCKHYRYADIPAYAYGCSPFSMAAVNEFASIDEFVQMTKVHAAAAWDFLQ</sequence>
<gene>
    <name evidence="6" type="ORF">SUNI508_12933</name>
</gene>
<evidence type="ECO:0000256" key="1">
    <source>
        <dbReference type="ARBA" id="ARBA00006247"/>
    </source>
</evidence>
<keyword evidence="4" id="KW-0175">Coiled coil</keyword>
<evidence type="ECO:0000256" key="2">
    <source>
        <dbReference type="ARBA" id="ARBA00022723"/>
    </source>
</evidence>
<evidence type="ECO:0000256" key="3">
    <source>
        <dbReference type="ARBA" id="ARBA00022801"/>
    </source>
</evidence>
<organism evidence="6 7">
    <name type="scientific">Seiridium unicorne</name>
    <dbReference type="NCBI Taxonomy" id="138068"/>
    <lineage>
        <taxon>Eukaryota</taxon>
        <taxon>Fungi</taxon>
        <taxon>Dikarya</taxon>
        <taxon>Ascomycota</taxon>
        <taxon>Pezizomycotina</taxon>
        <taxon>Sordariomycetes</taxon>
        <taxon>Xylariomycetidae</taxon>
        <taxon>Amphisphaeriales</taxon>
        <taxon>Sporocadaceae</taxon>
        <taxon>Seiridium</taxon>
    </lineage>
</organism>
<dbReference type="Proteomes" id="UP001408356">
    <property type="component" value="Unassembled WGS sequence"/>
</dbReference>
<comment type="similarity">
    <text evidence="1">Belongs to the peptidase M20A family.</text>
</comment>
<dbReference type="InterPro" id="IPR011650">
    <property type="entry name" value="Peptidase_M20_dimer"/>
</dbReference>
<reference evidence="6 7" key="1">
    <citation type="journal article" date="2024" name="J. Plant Pathol.">
        <title>Sequence and assembly of the genome of Seiridium unicorne, isolate CBS 538.82, causal agent of cypress canker disease.</title>
        <authorList>
            <person name="Scali E."/>
            <person name="Rocca G.D."/>
            <person name="Danti R."/>
            <person name="Garbelotto M."/>
            <person name="Barberini S."/>
            <person name="Baroncelli R."/>
            <person name="Emiliani G."/>
        </authorList>
    </citation>
    <scope>NUCLEOTIDE SEQUENCE [LARGE SCALE GENOMIC DNA]</scope>
    <source>
        <strain evidence="6 7">BM-138-508</strain>
    </source>
</reference>
<protein>
    <submittedName>
        <fullName evidence="6">Peptidase M20 dimerization domain-containing protein</fullName>
    </submittedName>
</protein>
<evidence type="ECO:0000313" key="7">
    <source>
        <dbReference type="Proteomes" id="UP001408356"/>
    </source>
</evidence>
<dbReference type="Pfam" id="PF07687">
    <property type="entry name" value="M20_dimer"/>
    <property type="match status" value="1"/>
</dbReference>
<dbReference type="SUPFAM" id="SSF55031">
    <property type="entry name" value="Bacterial exopeptidase dimerisation domain"/>
    <property type="match status" value="1"/>
</dbReference>
<keyword evidence="7" id="KW-1185">Reference proteome</keyword>
<evidence type="ECO:0000259" key="5">
    <source>
        <dbReference type="Pfam" id="PF07687"/>
    </source>
</evidence>
<evidence type="ECO:0000256" key="4">
    <source>
        <dbReference type="SAM" id="Coils"/>
    </source>
</evidence>
<dbReference type="SUPFAM" id="SSF53187">
    <property type="entry name" value="Zn-dependent exopeptidases"/>
    <property type="match status" value="1"/>
</dbReference>
<dbReference type="Gene3D" id="3.40.630.10">
    <property type="entry name" value="Zn peptidases"/>
    <property type="match status" value="1"/>
</dbReference>
<accession>A0ABR2VGB6</accession>
<proteinExistence type="inferred from homology"/>
<keyword evidence="2" id="KW-0479">Metal-binding</keyword>